<evidence type="ECO:0000313" key="2">
    <source>
        <dbReference type="Proteomes" id="UP001281130"/>
    </source>
</evidence>
<proteinExistence type="predicted"/>
<reference evidence="1" key="1">
    <citation type="submission" date="2023-11" db="EMBL/GenBank/DDBJ databases">
        <title>MicrobeMod: A computational toolkit for identifying prokaryotic methylation and restriction-modification with nanopore sequencing.</title>
        <authorList>
            <person name="Crits-Christoph A."/>
            <person name="Kang S.C."/>
            <person name="Lee H."/>
            <person name="Ostrov N."/>
        </authorList>
    </citation>
    <scope>NUCLEOTIDE SEQUENCE</scope>
    <source>
        <strain evidence="1">ATCC 51242</strain>
    </source>
</reference>
<evidence type="ECO:0000313" key="1">
    <source>
        <dbReference type="EMBL" id="MDX5895495.1"/>
    </source>
</evidence>
<name>A0AB35T734_RUBRA</name>
<dbReference type="RefSeq" id="WP_041339327.1">
    <property type="nucleotide sequence ID" value="NZ_CP007516.1"/>
</dbReference>
<dbReference type="Proteomes" id="UP001281130">
    <property type="component" value="Unassembled WGS sequence"/>
</dbReference>
<comment type="caution">
    <text evidence="1">The sequence shown here is derived from an EMBL/GenBank/DDBJ whole genome shotgun (WGS) entry which is preliminary data.</text>
</comment>
<gene>
    <name evidence="1" type="ORF">SIL72_15815</name>
</gene>
<accession>A0AB35T734</accession>
<dbReference type="AlphaFoldDB" id="A0AB35T734"/>
<sequence length="77" mass="8292">MSFGERPQGENDVRSVKAAAKRELGRLRGVEGVGVGDGCLRVYVRSAEVREELPESFRGVPVEPVVVGDVRALDDAP</sequence>
<organism evidence="1 2">
    <name type="scientific">Rubrobacter radiotolerans</name>
    <name type="common">Arthrobacter radiotolerans</name>
    <dbReference type="NCBI Taxonomy" id="42256"/>
    <lineage>
        <taxon>Bacteria</taxon>
        <taxon>Bacillati</taxon>
        <taxon>Actinomycetota</taxon>
        <taxon>Rubrobacteria</taxon>
        <taxon>Rubrobacterales</taxon>
        <taxon>Rubrobacteraceae</taxon>
        <taxon>Rubrobacter</taxon>
    </lineage>
</organism>
<protein>
    <submittedName>
        <fullName evidence="1">Uncharacterized protein</fullName>
    </submittedName>
</protein>
<dbReference type="EMBL" id="JAWXXX010000003">
    <property type="protein sequence ID" value="MDX5895495.1"/>
    <property type="molecule type" value="Genomic_DNA"/>
</dbReference>